<evidence type="ECO:0000259" key="5">
    <source>
        <dbReference type="Pfam" id="PF13458"/>
    </source>
</evidence>
<comment type="caution">
    <text evidence="6">The sequence shown here is derived from an EMBL/GenBank/DDBJ whole genome shotgun (WGS) entry which is preliminary data.</text>
</comment>
<accession>A0A2A6JAJ8</accession>
<dbReference type="RefSeq" id="WP_097613222.1">
    <property type="nucleotide sequence ID" value="NZ_NWSV01000009.1"/>
</dbReference>
<feature type="signal peptide" evidence="4">
    <location>
        <begin position="1"/>
        <end position="22"/>
    </location>
</feature>
<dbReference type="InterPro" id="IPR028081">
    <property type="entry name" value="Leu-bd"/>
</dbReference>
<comment type="similarity">
    <text evidence="1">Belongs to the leucine-binding protein family.</text>
</comment>
<dbReference type="Pfam" id="PF13458">
    <property type="entry name" value="Peripla_BP_6"/>
    <property type="match status" value="1"/>
</dbReference>
<evidence type="ECO:0000256" key="4">
    <source>
        <dbReference type="SAM" id="SignalP"/>
    </source>
</evidence>
<dbReference type="Proteomes" id="UP000220768">
    <property type="component" value="Unassembled WGS sequence"/>
</dbReference>
<dbReference type="SUPFAM" id="SSF53822">
    <property type="entry name" value="Periplasmic binding protein-like I"/>
    <property type="match status" value="1"/>
</dbReference>
<keyword evidence="3" id="KW-0029">Amino-acid transport</keyword>
<dbReference type="PANTHER" id="PTHR30483:SF37">
    <property type="entry name" value="ABC TRANSPORTER SUBSTRATE-BINDING PROTEIN"/>
    <property type="match status" value="1"/>
</dbReference>
<feature type="domain" description="Leucine-binding protein" evidence="5">
    <location>
        <begin position="25"/>
        <end position="380"/>
    </location>
</feature>
<keyword evidence="7" id="KW-1185">Reference proteome</keyword>
<name>A0A2A6JAJ8_9HYPH</name>
<reference evidence="6 7" key="1">
    <citation type="submission" date="2017-09" db="EMBL/GenBank/DDBJ databases">
        <title>Comparative genomics of rhizobia isolated from Phaseolus vulgaris in China.</title>
        <authorList>
            <person name="Tong W."/>
        </authorList>
    </citation>
    <scope>NUCLEOTIDE SEQUENCE [LARGE SCALE GENOMIC DNA]</scope>
    <source>
        <strain evidence="6 7">C5</strain>
    </source>
</reference>
<keyword evidence="2 4" id="KW-0732">Signal</keyword>
<evidence type="ECO:0000313" key="7">
    <source>
        <dbReference type="Proteomes" id="UP000220768"/>
    </source>
</evidence>
<protein>
    <submittedName>
        <fullName evidence="6">ABC transporter substrate-binding protein</fullName>
    </submittedName>
</protein>
<sequence length="428" mass="46330">MKATNCMLAASALCLLAMNAHAEVPIQIGLVTHLSGAAAGPFGIPARNGAELVIDAINNGQMPAPYNTRGMAGRQIATTLLDEAGSPARIVTEVRSLVESVKPQAVIGFVTTGTCLAALPVLEELKTLTVLSTCGTPRVFEDNNFHYVFRTSANVTMDGVTAARYINNRMPELKNYAGINQNFAFGQDSWRDFNLAMKGLKPSLSVSLEQFPTVGAGQYGAEISALLSKRPEVTFSSFFGSDLEALVYQLVPRSLQRQTQLVFSTGETAMFRLGNRLPDGAIISGRGPYGVFARDTELNRWFRSAYEKRYGDEPTYTAYHAAQAVLGLKIAYDHAAEKKGGQLPDTEEVMADFRGLEYEAFGTKVRMSHDKGQQAVTESAIGVYRFDRETGRPGVTDVTYYSADCVNPPDGTKAVEWLSAGMPGAKCD</sequence>
<dbReference type="CDD" id="cd06330">
    <property type="entry name" value="PBP1_As_SBP-like"/>
    <property type="match status" value="1"/>
</dbReference>
<proteinExistence type="inferred from homology"/>
<evidence type="ECO:0000256" key="3">
    <source>
        <dbReference type="ARBA" id="ARBA00022970"/>
    </source>
</evidence>
<gene>
    <name evidence="6" type="ORF">CO666_16865</name>
</gene>
<dbReference type="EMBL" id="NWSV01000009">
    <property type="protein sequence ID" value="PDT03239.1"/>
    <property type="molecule type" value="Genomic_DNA"/>
</dbReference>
<dbReference type="GO" id="GO:0006865">
    <property type="term" value="P:amino acid transport"/>
    <property type="evidence" value="ECO:0007669"/>
    <property type="project" value="UniProtKB-KW"/>
</dbReference>
<evidence type="ECO:0000256" key="1">
    <source>
        <dbReference type="ARBA" id="ARBA00010062"/>
    </source>
</evidence>
<dbReference type="AlphaFoldDB" id="A0A2A6JAJ8"/>
<dbReference type="Gene3D" id="3.40.50.2300">
    <property type="match status" value="2"/>
</dbReference>
<keyword evidence="3" id="KW-0813">Transport</keyword>
<dbReference type="InterPro" id="IPR028082">
    <property type="entry name" value="Peripla_BP_I"/>
</dbReference>
<dbReference type="InterPro" id="IPR051010">
    <property type="entry name" value="BCAA_transport"/>
</dbReference>
<feature type="chain" id="PRO_5013037756" evidence="4">
    <location>
        <begin position="23"/>
        <end position="428"/>
    </location>
</feature>
<dbReference type="PANTHER" id="PTHR30483">
    <property type="entry name" value="LEUCINE-SPECIFIC-BINDING PROTEIN"/>
    <property type="match status" value="1"/>
</dbReference>
<organism evidence="6 7">
    <name type="scientific">Rhizobium chutanense</name>
    <dbReference type="NCBI Taxonomy" id="2035448"/>
    <lineage>
        <taxon>Bacteria</taxon>
        <taxon>Pseudomonadati</taxon>
        <taxon>Pseudomonadota</taxon>
        <taxon>Alphaproteobacteria</taxon>
        <taxon>Hyphomicrobiales</taxon>
        <taxon>Rhizobiaceae</taxon>
        <taxon>Rhizobium/Agrobacterium group</taxon>
        <taxon>Rhizobium</taxon>
    </lineage>
</organism>
<evidence type="ECO:0000313" key="6">
    <source>
        <dbReference type="EMBL" id="PDT03239.1"/>
    </source>
</evidence>
<evidence type="ECO:0000256" key="2">
    <source>
        <dbReference type="ARBA" id="ARBA00022729"/>
    </source>
</evidence>